<keyword evidence="2" id="KW-0808">Transferase</keyword>
<dbReference type="PANTHER" id="PTHR43591">
    <property type="entry name" value="METHYLTRANSFERASE"/>
    <property type="match status" value="1"/>
</dbReference>
<reference evidence="4" key="3">
    <citation type="submission" date="2025-04" db="UniProtKB">
        <authorList>
            <consortium name="RefSeq"/>
        </authorList>
    </citation>
    <scope>IDENTIFICATION</scope>
    <source>
        <strain evidence="4">CBS 304.34</strain>
    </source>
</reference>
<feature type="region of interest" description="Disordered" evidence="1">
    <location>
        <begin position="1"/>
        <end position="26"/>
    </location>
</feature>
<dbReference type="Proteomes" id="UP000504636">
    <property type="component" value="Unplaced"/>
</dbReference>
<dbReference type="Gene3D" id="3.40.50.150">
    <property type="entry name" value="Vaccinia Virus protein VP39"/>
    <property type="match status" value="1"/>
</dbReference>
<dbReference type="GO" id="GO:0008168">
    <property type="term" value="F:methyltransferase activity"/>
    <property type="evidence" value="ECO:0007669"/>
    <property type="project" value="UniProtKB-KW"/>
</dbReference>
<organism evidence="2">
    <name type="scientific">Mytilinidion resinicola</name>
    <dbReference type="NCBI Taxonomy" id="574789"/>
    <lineage>
        <taxon>Eukaryota</taxon>
        <taxon>Fungi</taxon>
        <taxon>Dikarya</taxon>
        <taxon>Ascomycota</taxon>
        <taxon>Pezizomycotina</taxon>
        <taxon>Dothideomycetes</taxon>
        <taxon>Pleosporomycetidae</taxon>
        <taxon>Mytilinidiales</taxon>
        <taxon>Mytilinidiaceae</taxon>
        <taxon>Mytilinidion</taxon>
    </lineage>
</organism>
<name>A0A6A6Z7A9_9PEZI</name>
<dbReference type="CDD" id="cd02440">
    <property type="entry name" value="AdoMet_MTases"/>
    <property type="match status" value="1"/>
</dbReference>
<dbReference type="SUPFAM" id="SSF53335">
    <property type="entry name" value="S-adenosyl-L-methionine-dependent methyltransferases"/>
    <property type="match status" value="1"/>
</dbReference>
<protein>
    <submittedName>
        <fullName evidence="2 4">S-adenosyl-L-methionine-dependent methyltransferase</fullName>
    </submittedName>
</protein>
<keyword evidence="2 4" id="KW-0489">Methyltransferase</keyword>
<dbReference type="InterPro" id="IPR029063">
    <property type="entry name" value="SAM-dependent_MTases_sf"/>
</dbReference>
<proteinExistence type="predicted"/>
<dbReference type="EMBL" id="MU003692">
    <property type="protein sequence ID" value="KAF2816991.1"/>
    <property type="molecule type" value="Genomic_DNA"/>
</dbReference>
<dbReference type="PANTHER" id="PTHR43591:SF24">
    <property type="entry name" value="2-METHOXY-6-POLYPRENYL-1,4-BENZOQUINOL METHYLASE, MITOCHONDRIAL"/>
    <property type="match status" value="1"/>
</dbReference>
<dbReference type="GO" id="GO:0032259">
    <property type="term" value="P:methylation"/>
    <property type="evidence" value="ECO:0007669"/>
    <property type="project" value="UniProtKB-KW"/>
</dbReference>
<evidence type="ECO:0000313" key="3">
    <source>
        <dbReference type="Proteomes" id="UP000504636"/>
    </source>
</evidence>
<dbReference type="Pfam" id="PF13489">
    <property type="entry name" value="Methyltransf_23"/>
    <property type="match status" value="1"/>
</dbReference>
<evidence type="ECO:0000256" key="1">
    <source>
        <dbReference type="SAM" id="MobiDB-lite"/>
    </source>
</evidence>
<dbReference type="RefSeq" id="XP_033583955.1">
    <property type="nucleotide sequence ID" value="XM_033722621.1"/>
</dbReference>
<sequence length="322" mass="36458">MDIVADPADPGLAEFPEEPDTNVNDGYQTDGDDTMCPLTSSATRCVDENGRTYPSHGRHEYPVPNDQSEQESQRILHRIFFLVCKQRLHLALISPGHKTLDVGTGTGEWAIDFGEQYPAESIKGTDLSPIQPEWVPPNVIFLVDDAEAKWTPDLYTFIHTRSLIRGIRDWPSIIRQAHLKPGGWIECQEPDYFPRTDDGKLSSDNSLGKFWQEVSKGFAEMGVNLNSPAQLESLMREAGVVNVKEEVFDIPVGPWHSGLRQKEIGHLWEDVLLQGLEGIALRPLCRLGWRAEDVYIFLAQIRKEYSVNKTHTRFYVVYGQKP</sequence>
<reference evidence="4" key="2">
    <citation type="submission" date="2020-04" db="EMBL/GenBank/DDBJ databases">
        <authorList>
            <consortium name="NCBI Genome Project"/>
        </authorList>
    </citation>
    <scope>NUCLEOTIDE SEQUENCE</scope>
    <source>
        <strain evidence="4">CBS 304.34</strain>
    </source>
</reference>
<accession>A0A6A6Z7A9</accession>
<evidence type="ECO:0000313" key="2">
    <source>
        <dbReference type="EMBL" id="KAF2816991.1"/>
    </source>
</evidence>
<keyword evidence="3" id="KW-1185">Reference proteome</keyword>
<evidence type="ECO:0000313" key="4">
    <source>
        <dbReference type="RefSeq" id="XP_033583955.1"/>
    </source>
</evidence>
<reference evidence="2 4" key="1">
    <citation type="journal article" date="2020" name="Stud. Mycol.">
        <title>101 Dothideomycetes genomes: a test case for predicting lifestyles and emergence of pathogens.</title>
        <authorList>
            <person name="Haridas S."/>
            <person name="Albert R."/>
            <person name="Binder M."/>
            <person name="Bloem J."/>
            <person name="Labutti K."/>
            <person name="Salamov A."/>
            <person name="Andreopoulos B."/>
            <person name="Baker S."/>
            <person name="Barry K."/>
            <person name="Bills G."/>
            <person name="Bluhm B."/>
            <person name="Cannon C."/>
            <person name="Castanera R."/>
            <person name="Culley D."/>
            <person name="Daum C."/>
            <person name="Ezra D."/>
            <person name="Gonzalez J."/>
            <person name="Henrissat B."/>
            <person name="Kuo A."/>
            <person name="Liang C."/>
            <person name="Lipzen A."/>
            <person name="Lutzoni F."/>
            <person name="Magnuson J."/>
            <person name="Mondo S."/>
            <person name="Nolan M."/>
            <person name="Ohm R."/>
            <person name="Pangilinan J."/>
            <person name="Park H.-J."/>
            <person name="Ramirez L."/>
            <person name="Alfaro M."/>
            <person name="Sun H."/>
            <person name="Tritt A."/>
            <person name="Yoshinaga Y."/>
            <person name="Zwiers L.-H."/>
            <person name="Turgeon B."/>
            <person name="Goodwin S."/>
            <person name="Spatafora J."/>
            <person name="Crous P."/>
            <person name="Grigoriev I."/>
        </authorList>
    </citation>
    <scope>NUCLEOTIDE SEQUENCE</scope>
    <source>
        <strain evidence="2 4">CBS 304.34</strain>
    </source>
</reference>
<dbReference type="GeneID" id="54463514"/>
<dbReference type="OrthoDB" id="2013972at2759"/>
<dbReference type="AlphaFoldDB" id="A0A6A6Z7A9"/>
<gene>
    <name evidence="2 4" type="ORF">BDZ99DRAFT_484046</name>
</gene>